<organism evidence="1 2">
    <name type="scientific">Mycetocola miduiensis</name>
    <dbReference type="NCBI Taxonomy" id="995034"/>
    <lineage>
        <taxon>Bacteria</taxon>
        <taxon>Bacillati</taxon>
        <taxon>Actinomycetota</taxon>
        <taxon>Actinomycetes</taxon>
        <taxon>Micrococcales</taxon>
        <taxon>Microbacteriaceae</taxon>
        <taxon>Mycetocola</taxon>
    </lineage>
</organism>
<proteinExistence type="predicted"/>
<dbReference type="AlphaFoldDB" id="A0A1I4YQU4"/>
<accession>A0A1I4YQU4</accession>
<dbReference type="RefSeq" id="WP_090708392.1">
    <property type="nucleotide sequence ID" value="NZ_FOVM01000001.1"/>
</dbReference>
<dbReference type="Proteomes" id="UP000198867">
    <property type="component" value="Unassembled WGS sequence"/>
</dbReference>
<gene>
    <name evidence="1" type="ORF">SAMN05216219_0443</name>
</gene>
<sequence>MYDGAAADSWAVYEEDDSTLAPLLIVRELLGLHRFDERNLPVLGHIETLEGIPRRHVHDLASEWNRWWLADVAAYEGVSFRSGGFGGSGASSNPVGTSGPGLPPGQKLQDFLTHHWLDVAAYQRDVRLRARAELGEARDSDLTMSELVITTERCKGTRALPFRLQLEVLPFATSGLWPVTPTRYLVSSRLRRDRAGFAAAIAPVIESLGW</sequence>
<protein>
    <submittedName>
        <fullName evidence="1">Uncharacterized protein</fullName>
    </submittedName>
</protein>
<dbReference type="EMBL" id="FOVM01000001">
    <property type="protein sequence ID" value="SFN40386.1"/>
    <property type="molecule type" value="Genomic_DNA"/>
</dbReference>
<reference evidence="2" key="1">
    <citation type="submission" date="2016-10" db="EMBL/GenBank/DDBJ databases">
        <authorList>
            <person name="Varghese N."/>
            <person name="Submissions S."/>
        </authorList>
    </citation>
    <scope>NUCLEOTIDE SEQUENCE [LARGE SCALE GENOMIC DNA]</scope>
    <source>
        <strain evidence="2">CGMCC 1.11101</strain>
    </source>
</reference>
<keyword evidence="2" id="KW-1185">Reference proteome</keyword>
<dbReference type="OrthoDB" id="4943423at2"/>
<name>A0A1I4YQU4_9MICO</name>
<evidence type="ECO:0000313" key="2">
    <source>
        <dbReference type="Proteomes" id="UP000198867"/>
    </source>
</evidence>
<evidence type="ECO:0000313" key="1">
    <source>
        <dbReference type="EMBL" id="SFN40386.1"/>
    </source>
</evidence>